<evidence type="ECO:0000256" key="2">
    <source>
        <dbReference type="ARBA" id="ARBA00022798"/>
    </source>
</evidence>
<dbReference type="GO" id="GO:0006071">
    <property type="term" value="P:glycerol metabolic process"/>
    <property type="evidence" value="ECO:0007669"/>
    <property type="project" value="UniProtKB-KW"/>
</dbReference>
<dbReference type="PROSITE" id="PS51704">
    <property type="entry name" value="GP_PDE"/>
    <property type="match status" value="1"/>
</dbReference>
<keyword evidence="2" id="KW-0319">Glycerol metabolism</keyword>
<dbReference type="PANTHER" id="PTHR47449:SF2">
    <property type="entry name" value="GLYCEROPHOSPHODIESTER PHOSPHODIESTERASE GDPD4"/>
    <property type="match status" value="1"/>
</dbReference>
<protein>
    <recommendedName>
        <fullName evidence="1">glycerophosphodiester phosphodiesterase</fullName>
        <ecNumber evidence="1">3.1.4.46</ecNumber>
    </recommendedName>
</protein>
<evidence type="ECO:0000256" key="4">
    <source>
        <dbReference type="SAM" id="Phobius"/>
    </source>
</evidence>
<organism evidence="6 7">
    <name type="scientific">Coffea arabica</name>
    <name type="common">Arabian coffee</name>
    <dbReference type="NCBI Taxonomy" id="13443"/>
    <lineage>
        <taxon>Eukaryota</taxon>
        <taxon>Viridiplantae</taxon>
        <taxon>Streptophyta</taxon>
        <taxon>Embryophyta</taxon>
        <taxon>Tracheophyta</taxon>
        <taxon>Spermatophyta</taxon>
        <taxon>Magnoliopsida</taxon>
        <taxon>eudicotyledons</taxon>
        <taxon>Gunneridae</taxon>
        <taxon>Pentapetalae</taxon>
        <taxon>asterids</taxon>
        <taxon>lamiids</taxon>
        <taxon>Gentianales</taxon>
        <taxon>Rubiaceae</taxon>
        <taxon>Ixoroideae</taxon>
        <taxon>Gardenieae complex</taxon>
        <taxon>Bertiereae - Coffeeae clade</taxon>
        <taxon>Coffeeae</taxon>
        <taxon>Coffea</taxon>
    </lineage>
</organism>
<comment type="catalytic activity">
    <reaction evidence="3">
        <text>a sn-glycero-3-phosphodiester + H2O = an alcohol + sn-glycerol 3-phosphate + H(+)</text>
        <dbReference type="Rhea" id="RHEA:12969"/>
        <dbReference type="ChEBI" id="CHEBI:15377"/>
        <dbReference type="ChEBI" id="CHEBI:15378"/>
        <dbReference type="ChEBI" id="CHEBI:30879"/>
        <dbReference type="ChEBI" id="CHEBI:57597"/>
        <dbReference type="ChEBI" id="CHEBI:83408"/>
        <dbReference type="EC" id="3.1.4.46"/>
    </reaction>
</comment>
<feature type="transmembrane region" description="Helical" evidence="4">
    <location>
        <begin position="43"/>
        <end position="66"/>
    </location>
</feature>
<evidence type="ECO:0000259" key="5">
    <source>
        <dbReference type="PROSITE" id="PS51704"/>
    </source>
</evidence>
<dbReference type="GO" id="GO:0006629">
    <property type="term" value="P:lipid metabolic process"/>
    <property type="evidence" value="ECO:0007669"/>
    <property type="project" value="InterPro"/>
</dbReference>
<keyword evidence="4" id="KW-1133">Transmembrane helix</keyword>
<dbReference type="CDD" id="cd08556">
    <property type="entry name" value="GDPD"/>
    <property type="match status" value="1"/>
</dbReference>
<keyword evidence="4" id="KW-0472">Membrane</keyword>
<dbReference type="EC" id="3.1.4.46" evidence="1"/>
<keyword evidence="6" id="KW-1185">Reference proteome</keyword>
<dbReference type="SUPFAM" id="SSF51695">
    <property type="entry name" value="PLC-like phosphodiesterases"/>
    <property type="match status" value="1"/>
</dbReference>
<keyword evidence="4" id="KW-0812">Transmembrane</keyword>
<dbReference type="Proteomes" id="UP001652660">
    <property type="component" value="Chromosome 10c"/>
</dbReference>
<evidence type="ECO:0000256" key="1">
    <source>
        <dbReference type="ARBA" id="ARBA00012247"/>
    </source>
</evidence>
<proteinExistence type="predicted"/>
<feature type="domain" description="GP-PDE" evidence="5">
    <location>
        <begin position="84"/>
        <end position="308"/>
    </location>
</feature>
<dbReference type="PANTHER" id="PTHR47449">
    <property type="entry name" value="GLYCEROPHOSPHODIESTER PHOSPHODIESTERASE GDPD4"/>
    <property type="match status" value="1"/>
</dbReference>
<accession>A0A6P6USF5</accession>
<dbReference type="Gene3D" id="3.20.20.190">
    <property type="entry name" value="Phosphatidylinositol (PI) phosphodiesterase"/>
    <property type="match status" value="2"/>
</dbReference>
<evidence type="ECO:0000313" key="7">
    <source>
        <dbReference type="RefSeq" id="XP_027092627.1"/>
    </source>
</evidence>
<evidence type="ECO:0000313" key="6">
    <source>
        <dbReference type="Proteomes" id="UP001652660"/>
    </source>
</evidence>
<reference evidence="6" key="1">
    <citation type="journal article" date="2025" name="Foods">
        <title>Unveiling the Microbial Signatures of Arabica Coffee Cherries: Insights into Ripeness Specific Diversity, Functional Traits, and Implications for Quality and Safety.</title>
        <authorList>
            <consortium name="RefSeq"/>
            <person name="Tenea G.N."/>
            <person name="Cifuentes V."/>
            <person name="Reyes P."/>
            <person name="Cevallos-Vallejos M."/>
        </authorList>
    </citation>
    <scope>NUCLEOTIDE SEQUENCE [LARGE SCALE GENOMIC DNA]</scope>
</reference>
<dbReference type="GeneID" id="113713181"/>
<dbReference type="GO" id="GO:0008889">
    <property type="term" value="F:glycerophosphodiester phosphodiesterase activity"/>
    <property type="evidence" value="ECO:0007669"/>
    <property type="project" value="UniProtKB-EC"/>
</dbReference>
<dbReference type="InterPro" id="IPR017946">
    <property type="entry name" value="PLC-like_Pdiesterase_TIM-brl"/>
</dbReference>
<dbReference type="RefSeq" id="XP_027092627.1">
    <property type="nucleotide sequence ID" value="XM_027236826.2"/>
</dbReference>
<dbReference type="InterPro" id="IPR044236">
    <property type="entry name" value="GDPD4"/>
</dbReference>
<dbReference type="AlphaFoldDB" id="A0A6P6USF5"/>
<name>A0A6P6USF5_COFAR</name>
<dbReference type="Pfam" id="PF03009">
    <property type="entry name" value="GDPD"/>
    <property type="match status" value="2"/>
</dbReference>
<gene>
    <name evidence="7" type="primary">LOC113713181</name>
</gene>
<evidence type="ECO:0000256" key="3">
    <source>
        <dbReference type="ARBA" id="ARBA00047512"/>
    </source>
</evidence>
<sequence>MAISASSSRWNRQRPQLLLGVRRTHRRWPPFLPFPSTIRRNIVFRWLLIALAFIAILPPLFFHFKLRRFHQMQFRRCRWLRNPPLVCAHGGDSSKAFPNTMDAYQTALRSQVDCIEIDVSRSLDGGLFALHDRDLQRILGNSTSRVGYLSTKEIQELVPNQHLAMKFHDLSIPTIEDALKLEKTVCKSCLVWAKSDTLARDLIKLSSDVTVGYIVMINPSTGTRMNLLRMRGAEVVGVYHPLVDEKLVKILHGRKKKVYAWTVDDEISMQKMLFEHVDAVVTSNPTLFQRVMQNMRTECLEEGFSLSS</sequence>
<reference evidence="7" key="2">
    <citation type="submission" date="2025-08" db="UniProtKB">
        <authorList>
            <consortium name="RefSeq"/>
        </authorList>
    </citation>
    <scope>IDENTIFICATION</scope>
    <source>
        <tissue evidence="7">Leaves</tissue>
    </source>
</reference>
<dbReference type="InterPro" id="IPR030395">
    <property type="entry name" value="GP_PDE_dom"/>
</dbReference>